<dbReference type="EMBL" id="MDDC01000007">
    <property type="protein sequence ID" value="OIQ59817.1"/>
    <property type="molecule type" value="Genomic_DNA"/>
</dbReference>
<accession>A0A1J5NL09</accession>
<reference evidence="1 2" key="1">
    <citation type="submission" date="2016-08" db="EMBL/GenBank/DDBJ databases">
        <title>Genome-based comparison of Moorella thermoacetic strains.</title>
        <authorList>
            <person name="Poehlein A."/>
            <person name="Bengelsdorf F.R."/>
            <person name="Esser C."/>
            <person name="Duerre P."/>
            <person name="Daniel R."/>
        </authorList>
    </citation>
    <scope>NUCLEOTIDE SEQUENCE [LARGE SCALE GENOMIC DNA]</scope>
    <source>
        <strain evidence="1 2">DSM 21394</strain>
    </source>
</reference>
<name>A0A1J5NL09_NEOTH</name>
<comment type="caution">
    <text evidence="1">The sequence shown here is derived from an EMBL/GenBank/DDBJ whole genome shotgun (WGS) entry which is preliminary data.</text>
</comment>
<evidence type="ECO:0000313" key="2">
    <source>
        <dbReference type="Proteomes" id="UP000182811"/>
    </source>
</evidence>
<dbReference type="AlphaFoldDB" id="A0A1J5NL09"/>
<sequence>MRLNDPLASVPFNLEIDFEGGDLVVVARDLYGEGLIAEPRQGLYGEGQGTNYGRLLQVLIKR</sequence>
<gene>
    <name evidence="1" type="ORF">MOTE_10730</name>
</gene>
<dbReference type="Proteomes" id="UP000182811">
    <property type="component" value="Unassembled WGS sequence"/>
</dbReference>
<evidence type="ECO:0000313" key="1">
    <source>
        <dbReference type="EMBL" id="OIQ59817.1"/>
    </source>
</evidence>
<proteinExistence type="predicted"/>
<protein>
    <submittedName>
        <fullName evidence="1">Uncharacterized protein</fullName>
    </submittedName>
</protein>
<organism evidence="1 2">
    <name type="scientific">Neomoorella thermoacetica</name>
    <name type="common">Clostridium thermoaceticum</name>
    <dbReference type="NCBI Taxonomy" id="1525"/>
    <lineage>
        <taxon>Bacteria</taxon>
        <taxon>Bacillati</taxon>
        <taxon>Bacillota</taxon>
        <taxon>Clostridia</taxon>
        <taxon>Neomoorellales</taxon>
        <taxon>Neomoorellaceae</taxon>
        <taxon>Neomoorella</taxon>
    </lineage>
</organism>